<dbReference type="GO" id="GO:0003677">
    <property type="term" value="F:DNA binding"/>
    <property type="evidence" value="ECO:0007669"/>
    <property type="project" value="UniProtKB-KW"/>
</dbReference>
<dbReference type="AlphaFoldDB" id="A0A2K4ZPV2"/>
<gene>
    <name evidence="3" type="primary">ybaQ</name>
    <name evidence="3" type="ORF">AMURIS_05262</name>
</gene>
<dbReference type="InterPro" id="IPR001387">
    <property type="entry name" value="Cro/C1-type_HTH"/>
</dbReference>
<dbReference type="PANTHER" id="PTHR36924">
    <property type="entry name" value="ANTITOXIN HIGA-1"/>
    <property type="match status" value="1"/>
</dbReference>
<organism evidence="3 4">
    <name type="scientific">Acetatifactor muris</name>
    <dbReference type="NCBI Taxonomy" id="879566"/>
    <lineage>
        <taxon>Bacteria</taxon>
        <taxon>Bacillati</taxon>
        <taxon>Bacillota</taxon>
        <taxon>Clostridia</taxon>
        <taxon>Lachnospirales</taxon>
        <taxon>Lachnospiraceae</taxon>
        <taxon>Acetatifactor</taxon>
    </lineage>
</organism>
<dbReference type="Pfam" id="PF01381">
    <property type="entry name" value="HTH_3"/>
    <property type="match status" value="1"/>
</dbReference>
<protein>
    <submittedName>
        <fullName evidence="3">Putative HTH-type transcriptional regulator YbaQ</fullName>
    </submittedName>
</protein>
<dbReference type="EMBL" id="OFSM01000052">
    <property type="protein sequence ID" value="SOY32497.1"/>
    <property type="molecule type" value="Genomic_DNA"/>
</dbReference>
<feature type="domain" description="HTH cro/C1-type" evidence="2">
    <location>
        <begin position="23"/>
        <end position="69"/>
    </location>
</feature>
<name>A0A2K4ZPV2_9FIRM</name>
<evidence type="ECO:0000256" key="1">
    <source>
        <dbReference type="ARBA" id="ARBA00023125"/>
    </source>
</evidence>
<dbReference type="InterPro" id="IPR013430">
    <property type="entry name" value="Toxin_antidote_HigA"/>
</dbReference>
<proteinExistence type="predicted"/>
<reference evidence="3 4" key="1">
    <citation type="submission" date="2018-01" db="EMBL/GenBank/DDBJ databases">
        <authorList>
            <person name="Gaut B.S."/>
            <person name="Morton B.R."/>
            <person name="Clegg M.T."/>
            <person name="Duvall M.R."/>
        </authorList>
    </citation>
    <scope>NUCLEOTIDE SEQUENCE [LARGE SCALE GENOMIC DNA]</scope>
    <source>
        <strain evidence="3">GP69</strain>
    </source>
</reference>
<dbReference type="Gene3D" id="1.10.260.40">
    <property type="entry name" value="lambda repressor-like DNA-binding domains"/>
    <property type="match status" value="1"/>
</dbReference>
<accession>A0A2K4ZPV2</accession>
<dbReference type="OrthoDB" id="9798100at2"/>
<dbReference type="InterPro" id="IPR010982">
    <property type="entry name" value="Lambda_DNA-bd_dom_sf"/>
</dbReference>
<evidence type="ECO:0000313" key="4">
    <source>
        <dbReference type="Proteomes" id="UP000236311"/>
    </source>
</evidence>
<dbReference type="CDD" id="cd00093">
    <property type="entry name" value="HTH_XRE"/>
    <property type="match status" value="1"/>
</dbReference>
<dbReference type="NCBIfam" id="TIGR02607">
    <property type="entry name" value="antidote_HigA"/>
    <property type="match status" value="1"/>
</dbReference>
<dbReference type="RefSeq" id="WP_103242435.1">
    <property type="nucleotide sequence ID" value="NZ_JANJZD010000057.1"/>
</dbReference>
<sequence>MKNYIETPKMSEILSEEFMIPFGLSAYKLAQEIHVPVSRIQDILHDRRKITADTSIRLGKFFGVSDRYFLDMQDDIDIRNTKMQIMEDINTISTLNYAHMG</sequence>
<evidence type="ECO:0000259" key="2">
    <source>
        <dbReference type="PROSITE" id="PS50943"/>
    </source>
</evidence>
<evidence type="ECO:0000313" key="3">
    <source>
        <dbReference type="EMBL" id="SOY32497.1"/>
    </source>
</evidence>
<dbReference type="SUPFAM" id="SSF47413">
    <property type="entry name" value="lambda repressor-like DNA-binding domains"/>
    <property type="match status" value="1"/>
</dbReference>
<keyword evidence="1" id="KW-0238">DNA-binding</keyword>
<dbReference type="Proteomes" id="UP000236311">
    <property type="component" value="Unassembled WGS sequence"/>
</dbReference>
<keyword evidence="4" id="KW-1185">Reference proteome</keyword>
<dbReference type="PROSITE" id="PS50943">
    <property type="entry name" value="HTH_CROC1"/>
    <property type="match status" value="1"/>
</dbReference>
<dbReference type="PANTHER" id="PTHR36924:SF1">
    <property type="entry name" value="ANTITOXIN HIGA-1"/>
    <property type="match status" value="1"/>
</dbReference>
<dbReference type="SMART" id="SM00530">
    <property type="entry name" value="HTH_XRE"/>
    <property type="match status" value="1"/>
</dbReference>